<dbReference type="AlphaFoldDB" id="A0A9P6GXB1"/>
<feature type="domain" description="DDE-1" evidence="1">
    <location>
        <begin position="81"/>
        <end position="188"/>
    </location>
</feature>
<dbReference type="OrthoDB" id="2446582at2759"/>
<reference evidence="2 3" key="1">
    <citation type="journal article" date="2020" name="Genome Biol. Evol.">
        <title>Comparative genomics of strictly vertically transmitted, feminizing microsporidia endosymbionts of amphipod crustaceans.</title>
        <authorList>
            <person name="Cormier A."/>
            <person name="Chebbi M.A."/>
            <person name="Giraud I."/>
            <person name="Wattier R."/>
            <person name="Teixeira M."/>
            <person name="Gilbert C."/>
            <person name="Rigaud T."/>
            <person name="Cordaux R."/>
        </authorList>
    </citation>
    <scope>NUCLEOTIDE SEQUENCE [LARGE SCALE GENOMIC DNA]</scope>
    <source>
        <strain evidence="2 3">Ou3-Ou53</strain>
    </source>
</reference>
<gene>
    <name evidence="2" type="primary">Tigd4_0</name>
    <name evidence="2" type="ORF">NGRA_3435</name>
</gene>
<dbReference type="GO" id="GO:0005634">
    <property type="term" value="C:nucleus"/>
    <property type="evidence" value="ECO:0007669"/>
    <property type="project" value="TreeGrafter"/>
</dbReference>
<dbReference type="InterPro" id="IPR050863">
    <property type="entry name" value="CenT-Element_Derived"/>
</dbReference>
<dbReference type="GO" id="GO:0003677">
    <property type="term" value="F:DNA binding"/>
    <property type="evidence" value="ECO:0007669"/>
    <property type="project" value="TreeGrafter"/>
</dbReference>
<organism evidence="2 3">
    <name type="scientific">Nosema granulosis</name>
    <dbReference type="NCBI Taxonomy" id="83296"/>
    <lineage>
        <taxon>Eukaryota</taxon>
        <taxon>Fungi</taxon>
        <taxon>Fungi incertae sedis</taxon>
        <taxon>Microsporidia</taxon>
        <taxon>Nosematidae</taxon>
        <taxon>Nosema</taxon>
    </lineage>
</organism>
<dbReference type="PANTHER" id="PTHR19303:SF73">
    <property type="entry name" value="PROTEIN PDC2"/>
    <property type="match status" value="1"/>
</dbReference>
<dbReference type="Pfam" id="PF03184">
    <property type="entry name" value="DDE_1"/>
    <property type="match status" value="1"/>
</dbReference>
<evidence type="ECO:0000313" key="3">
    <source>
        <dbReference type="Proteomes" id="UP000740883"/>
    </source>
</evidence>
<evidence type="ECO:0000313" key="2">
    <source>
        <dbReference type="EMBL" id="KAF9751285.1"/>
    </source>
</evidence>
<name>A0A9P6GXB1_9MICR</name>
<comment type="caution">
    <text evidence="2">The sequence shown here is derived from an EMBL/GenBank/DDBJ whole genome shotgun (WGS) entry which is preliminary data.</text>
</comment>
<dbReference type="InterPro" id="IPR004875">
    <property type="entry name" value="DDE_SF_endonuclease_dom"/>
</dbReference>
<sequence>MSKRINEEAGLIDPSILEDFKASLDSKLTEYDDQNIYNCDETGHVYKQSSRLTYIFSDENKANGKFSKERIQFYLLLAGQWRKLKSLIIGKSKTPRCFKNVDINSLLTYYYSNKKLYEHGNFYFLVKKYQRDDEGAKKKDFDSLNNAPVHTKNLLLTNVELSFFPANTTTKIQPLDQGIIKSFKDEYR</sequence>
<proteinExistence type="predicted"/>
<evidence type="ECO:0000259" key="1">
    <source>
        <dbReference type="Pfam" id="PF03184"/>
    </source>
</evidence>
<protein>
    <submittedName>
        <fullName evidence="2">Tigger transposable element-derived protein 4</fullName>
    </submittedName>
</protein>
<dbReference type="EMBL" id="SBJO01001108">
    <property type="protein sequence ID" value="KAF9751285.1"/>
    <property type="molecule type" value="Genomic_DNA"/>
</dbReference>
<keyword evidence="3" id="KW-1185">Reference proteome</keyword>
<accession>A0A9P6GXB1</accession>
<dbReference type="PANTHER" id="PTHR19303">
    <property type="entry name" value="TRANSPOSON"/>
    <property type="match status" value="1"/>
</dbReference>
<dbReference type="Proteomes" id="UP000740883">
    <property type="component" value="Unassembled WGS sequence"/>
</dbReference>